<feature type="domain" description="Methyltransferase type 11" evidence="2">
    <location>
        <begin position="409"/>
        <end position="450"/>
    </location>
</feature>
<dbReference type="RefSeq" id="WP_135531378.1">
    <property type="nucleotide sequence ID" value="NZ_SRKZ01000004.1"/>
</dbReference>
<evidence type="ECO:0000313" key="4">
    <source>
        <dbReference type="Proteomes" id="UP000298284"/>
    </source>
</evidence>
<evidence type="ECO:0000313" key="3">
    <source>
        <dbReference type="EMBL" id="TGD79632.1"/>
    </source>
</evidence>
<evidence type="ECO:0000259" key="1">
    <source>
        <dbReference type="Pfam" id="PF00535"/>
    </source>
</evidence>
<dbReference type="Pfam" id="PF08241">
    <property type="entry name" value="Methyltransf_11"/>
    <property type="match status" value="1"/>
</dbReference>
<dbReference type="Gene3D" id="3.90.550.10">
    <property type="entry name" value="Spore Coat Polysaccharide Biosynthesis Protein SpsA, Chain A"/>
    <property type="match status" value="1"/>
</dbReference>
<keyword evidence="3" id="KW-0808">Transferase</keyword>
<dbReference type="Pfam" id="PF00535">
    <property type="entry name" value="Glycos_transf_2"/>
    <property type="match status" value="1"/>
</dbReference>
<dbReference type="GO" id="GO:0008757">
    <property type="term" value="F:S-adenosylmethionine-dependent methyltransferase activity"/>
    <property type="evidence" value="ECO:0007669"/>
    <property type="project" value="InterPro"/>
</dbReference>
<dbReference type="InterPro" id="IPR013216">
    <property type="entry name" value="Methyltransf_11"/>
</dbReference>
<dbReference type="InterPro" id="IPR029063">
    <property type="entry name" value="SAM-dependent_MTases_sf"/>
</dbReference>
<dbReference type="Gene3D" id="3.40.50.150">
    <property type="entry name" value="Vaccinia Virus protein VP39"/>
    <property type="match status" value="1"/>
</dbReference>
<dbReference type="EMBL" id="SRKZ01000004">
    <property type="protein sequence ID" value="TGD79632.1"/>
    <property type="molecule type" value="Genomic_DNA"/>
</dbReference>
<dbReference type="PANTHER" id="PTHR43685">
    <property type="entry name" value="GLYCOSYLTRANSFERASE"/>
    <property type="match status" value="1"/>
</dbReference>
<feature type="domain" description="Glycosyltransferase 2-like" evidence="1">
    <location>
        <begin position="14"/>
        <end position="138"/>
    </location>
</feature>
<dbReference type="InterPro" id="IPR029044">
    <property type="entry name" value="Nucleotide-diphossugar_trans"/>
</dbReference>
<evidence type="ECO:0000259" key="2">
    <source>
        <dbReference type="Pfam" id="PF08241"/>
    </source>
</evidence>
<accession>A0A4Z0MII7</accession>
<dbReference type="OrthoDB" id="6307329at2"/>
<organism evidence="3 4">
    <name type="scientific">Hymenobacter wooponensis</name>
    <dbReference type="NCBI Taxonomy" id="1525360"/>
    <lineage>
        <taxon>Bacteria</taxon>
        <taxon>Pseudomonadati</taxon>
        <taxon>Bacteroidota</taxon>
        <taxon>Cytophagia</taxon>
        <taxon>Cytophagales</taxon>
        <taxon>Hymenobacteraceae</taxon>
        <taxon>Hymenobacter</taxon>
    </lineage>
</organism>
<gene>
    <name evidence="3" type="ORF">EU557_15550</name>
</gene>
<keyword evidence="4" id="KW-1185">Reference proteome</keyword>
<sequence>MDPASPKTSWPVVSVIITSYNYGHFLAEAIESVRQQTYLAREIVVVDDGSTDNTREVATAYPEVVYVYQHNQGLSAARNTGIRQSKGQYLVFLDADDWLFPDALAFNVSFLQHHPQAAFVSGAHTRVYADEREREPITPPVSPNPYYRLLSLGNYIAMISAVMFARWALKKFEFDVTLRNCEDYDIYLNITRHYPILQHGHQLAAYRIHRASMSTDTSQMLDGALKVLNQQRQNLRSPLEIEAYTRGVHCWTTYFSGGTDFKLVAEEVPDYPATMHFFRRYAPLTGWRYTLRHQPAVAAMSKHISTASDVWTCQGGMLAPGRVGKVAPGAFNRRLAFSPGFGCDPCWPIERQYIAQFRQQESAHIQGLVLEMQDFCQAQQESGLAEFAAFTPTDDSPPEHWFKSQFSEAANLPNNTFDCVLFTHSLHLAYDFRDALQTCYRVLKPGGTLLLTVPGVGEWKDTWYWSFTPEALLRLLAKVFPGVEAQLESYGNVYVAAAYLYGLELPEISPEKLHHYDPEYQVLHTVKVVKS</sequence>
<dbReference type="AlphaFoldDB" id="A0A4Z0MII7"/>
<protein>
    <submittedName>
        <fullName evidence="3">Glycosyltransferase</fullName>
    </submittedName>
</protein>
<dbReference type="PANTHER" id="PTHR43685:SF11">
    <property type="entry name" value="GLYCOSYLTRANSFERASE TAGX-RELATED"/>
    <property type="match status" value="1"/>
</dbReference>
<dbReference type="SUPFAM" id="SSF53335">
    <property type="entry name" value="S-adenosyl-L-methionine-dependent methyltransferases"/>
    <property type="match status" value="1"/>
</dbReference>
<reference evidence="3 4" key="1">
    <citation type="submission" date="2019-04" db="EMBL/GenBank/DDBJ databases">
        <authorList>
            <person name="Feng G."/>
            <person name="Zhang J."/>
            <person name="Zhu H."/>
        </authorList>
    </citation>
    <scope>NUCLEOTIDE SEQUENCE [LARGE SCALE GENOMIC DNA]</scope>
    <source>
        <strain evidence="3 4">JCM 19491</strain>
    </source>
</reference>
<proteinExistence type="predicted"/>
<name>A0A4Z0MII7_9BACT</name>
<dbReference type="CDD" id="cd00761">
    <property type="entry name" value="Glyco_tranf_GTA_type"/>
    <property type="match status" value="1"/>
</dbReference>
<comment type="caution">
    <text evidence="3">The sequence shown here is derived from an EMBL/GenBank/DDBJ whole genome shotgun (WGS) entry which is preliminary data.</text>
</comment>
<dbReference type="CDD" id="cd02440">
    <property type="entry name" value="AdoMet_MTases"/>
    <property type="match status" value="1"/>
</dbReference>
<dbReference type="SUPFAM" id="SSF53448">
    <property type="entry name" value="Nucleotide-diphospho-sugar transferases"/>
    <property type="match status" value="1"/>
</dbReference>
<dbReference type="InterPro" id="IPR050834">
    <property type="entry name" value="Glycosyltransf_2"/>
</dbReference>
<dbReference type="InterPro" id="IPR001173">
    <property type="entry name" value="Glyco_trans_2-like"/>
</dbReference>
<dbReference type="Proteomes" id="UP000298284">
    <property type="component" value="Unassembled WGS sequence"/>
</dbReference>